<protein>
    <submittedName>
        <fullName evidence="4">Uncharacterized protein LOC108850577</fullName>
    </submittedName>
</protein>
<dbReference type="OrthoDB" id="1109320at2759"/>
<evidence type="ECO:0000313" key="3">
    <source>
        <dbReference type="Proteomes" id="UP000504610"/>
    </source>
</evidence>
<evidence type="ECO:0000256" key="2">
    <source>
        <dbReference type="SAM" id="MobiDB-lite"/>
    </source>
</evidence>
<reference evidence="4" key="2">
    <citation type="submission" date="2025-08" db="UniProtKB">
        <authorList>
            <consortium name="RefSeq"/>
        </authorList>
    </citation>
    <scope>IDENTIFICATION</scope>
    <source>
        <tissue evidence="4">Leaf</tissue>
    </source>
</reference>
<feature type="coiled-coil region" evidence="1">
    <location>
        <begin position="377"/>
        <end position="439"/>
    </location>
</feature>
<proteinExistence type="predicted"/>
<keyword evidence="1" id="KW-0175">Coiled coil</keyword>
<dbReference type="AlphaFoldDB" id="A0A9W3C7H2"/>
<evidence type="ECO:0000256" key="1">
    <source>
        <dbReference type="SAM" id="Coils"/>
    </source>
</evidence>
<evidence type="ECO:0000313" key="4">
    <source>
        <dbReference type="RefSeq" id="XP_056847423.1"/>
    </source>
</evidence>
<feature type="compositionally biased region" description="Basic and acidic residues" evidence="2">
    <location>
        <begin position="236"/>
        <end position="251"/>
    </location>
</feature>
<dbReference type="KEGG" id="rsz:108850577"/>
<dbReference type="Proteomes" id="UP000504610">
    <property type="component" value="Chromosome 7"/>
</dbReference>
<sequence>MSSFSFPSPTIKQEHIEKLYSSFGVDRAVVCELCSDHETPETVRNGYGGAYLNFFESCGLSFPIPRQLLEILADLGISLTQLCPNLLRHLLAILVRAREEKILFELEELHSLYLIKRNQKNPGTFLASPRPGLHVIGGTPYRDDQWRDQFFAFKVDSSTVRDFDFSLLPRRWAETIAHPRVSPVSDQLRGMVAVLKRGDTDWSSFTREQIRTLNLLPVGLGIAPAISGPVGLIKEAEPSDHEEPTSKEEVITRPNTSRSERCSFWRSLRTRASASRKTPVDPTPLSLSSDSEEDVPAREHGSAKASRSASPRPSQPASKTSKRRRLSKLWGAALFPSEEENAYTKVAEANAKVMEACNDLVLKMAERTWTSQRNVEIDRISLDFKRISAELEIAKRENKEEVEKINSMMAEWVKVCDEKSVLEVEVAAQQTKIVRLEAERDRDVRSARREMSLQYAEILRSLEEKWSNKEREMAARIQLQEVVANIDILNEIKEGSCDVDRELRASFSCSPLHIVTELVFELTPYSE</sequence>
<dbReference type="GeneID" id="108850577"/>
<dbReference type="PANTHER" id="PTHR31099">
    <property type="entry name" value="OS06G0165300 PROTEIN"/>
    <property type="match status" value="1"/>
</dbReference>
<name>A0A9W3C7H2_RAPSA</name>
<feature type="compositionally biased region" description="Low complexity" evidence="2">
    <location>
        <begin position="303"/>
        <end position="319"/>
    </location>
</feature>
<gene>
    <name evidence="4" type="primary">LOC108850577</name>
</gene>
<dbReference type="PANTHER" id="PTHR31099:SF37">
    <property type="entry name" value="MYOSIN HEAVY CHAIN-LIKE PROTEIN"/>
    <property type="match status" value="1"/>
</dbReference>
<dbReference type="RefSeq" id="XP_056847423.1">
    <property type="nucleotide sequence ID" value="XM_056991443.1"/>
</dbReference>
<reference evidence="3" key="1">
    <citation type="journal article" date="2019" name="Database">
        <title>The radish genome database (RadishGD): an integrated information resource for radish genomics.</title>
        <authorList>
            <person name="Yu H.J."/>
            <person name="Baek S."/>
            <person name="Lee Y.J."/>
            <person name="Cho A."/>
            <person name="Mun J.H."/>
        </authorList>
    </citation>
    <scope>NUCLEOTIDE SEQUENCE [LARGE SCALE GENOMIC DNA]</scope>
    <source>
        <strain evidence="3">cv. WK10039</strain>
    </source>
</reference>
<organism evidence="3 4">
    <name type="scientific">Raphanus sativus</name>
    <name type="common">Radish</name>
    <name type="synonym">Raphanus raphanistrum var. sativus</name>
    <dbReference type="NCBI Taxonomy" id="3726"/>
    <lineage>
        <taxon>Eukaryota</taxon>
        <taxon>Viridiplantae</taxon>
        <taxon>Streptophyta</taxon>
        <taxon>Embryophyta</taxon>
        <taxon>Tracheophyta</taxon>
        <taxon>Spermatophyta</taxon>
        <taxon>Magnoliopsida</taxon>
        <taxon>eudicotyledons</taxon>
        <taxon>Gunneridae</taxon>
        <taxon>Pentapetalae</taxon>
        <taxon>rosids</taxon>
        <taxon>malvids</taxon>
        <taxon>Brassicales</taxon>
        <taxon>Brassicaceae</taxon>
        <taxon>Brassiceae</taxon>
        <taxon>Raphanus</taxon>
    </lineage>
</organism>
<accession>A0A9W3C7H2</accession>
<keyword evidence="3" id="KW-1185">Reference proteome</keyword>
<feature type="region of interest" description="Disordered" evidence="2">
    <location>
        <begin position="273"/>
        <end position="325"/>
    </location>
</feature>
<feature type="region of interest" description="Disordered" evidence="2">
    <location>
        <begin position="236"/>
        <end position="256"/>
    </location>
</feature>